<evidence type="ECO:0000256" key="1">
    <source>
        <dbReference type="ARBA" id="ARBA00006987"/>
    </source>
</evidence>
<organism evidence="3 4">
    <name type="scientific">Devosia ginsengisoli</name>
    <dbReference type="NCBI Taxonomy" id="400770"/>
    <lineage>
        <taxon>Bacteria</taxon>
        <taxon>Pseudomonadati</taxon>
        <taxon>Pseudomonadota</taxon>
        <taxon>Alphaproteobacteria</taxon>
        <taxon>Hyphomicrobiales</taxon>
        <taxon>Devosiaceae</taxon>
        <taxon>Devosia</taxon>
    </lineage>
</organism>
<sequence>MFGSKRTHGRHFPARSTLSALAVAAGAALTFIAASPALAQADLDFTGEEIELTVPYGPGGGSNTHNRLFVLGLQQTLPGQPTIVVRNVEGGGSITGTNEFAARAEPDGRAFIGVGSSTILNQILRDPSVRYDLGEFIPFLSSPGGSIVYARSDYAGGLTDDPIENIRKVIENPPTIASQTITSSDIGMLLSYDLLGIKPKVVFGIGLGESRAGLERGEFQMRHDTMFSYGDAVAPLVEDGSAKLLFTMGYEEDGEIVRDPMVPDVPHFLEVYEAIYGKPLSGIEYDVWKSLFNVRVMAGKVLMLPAGTAPEIVEAYAQATRDALELPVMQDGPAKLIIGEYPQVTGAEATGRIMEGALSLTPEHLEWLKAWAAETHGATF</sequence>
<keyword evidence="2" id="KW-0732">Signal</keyword>
<dbReference type="Proteomes" id="UP000315364">
    <property type="component" value="Chromosome"/>
</dbReference>
<dbReference type="RefSeq" id="WP_146289053.1">
    <property type="nucleotide sequence ID" value="NZ_CP042304.1"/>
</dbReference>
<dbReference type="PANTHER" id="PTHR42928:SF5">
    <property type="entry name" value="BLR1237 PROTEIN"/>
    <property type="match status" value="1"/>
</dbReference>
<evidence type="ECO:0000256" key="2">
    <source>
        <dbReference type="SAM" id="SignalP"/>
    </source>
</evidence>
<accession>A0A5B8LQR8</accession>
<protein>
    <recommendedName>
        <fullName evidence="5">Tripartite tricarboxylate transporter substrate binding protein</fullName>
    </recommendedName>
</protein>
<proteinExistence type="inferred from homology"/>
<feature type="signal peptide" evidence="2">
    <location>
        <begin position="1"/>
        <end position="39"/>
    </location>
</feature>
<dbReference type="EMBL" id="CP042304">
    <property type="protein sequence ID" value="QDZ10249.1"/>
    <property type="molecule type" value="Genomic_DNA"/>
</dbReference>
<evidence type="ECO:0008006" key="5">
    <source>
        <dbReference type="Google" id="ProtNLM"/>
    </source>
</evidence>
<gene>
    <name evidence="3" type="ORF">FPZ08_05515</name>
</gene>
<dbReference type="Gene3D" id="3.40.190.150">
    <property type="entry name" value="Bordetella uptake gene, domain 1"/>
    <property type="match status" value="1"/>
</dbReference>
<evidence type="ECO:0000313" key="3">
    <source>
        <dbReference type="EMBL" id="QDZ10249.1"/>
    </source>
</evidence>
<feature type="chain" id="PRO_5022833513" description="Tripartite tricarboxylate transporter substrate binding protein" evidence="2">
    <location>
        <begin position="40"/>
        <end position="380"/>
    </location>
</feature>
<reference evidence="3 4" key="1">
    <citation type="submission" date="2019-07" db="EMBL/GenBank/DDBJ databases">
        <title>Full genome sequence of Devosia sp. Gsoil 520.</title>
        <authorList>
            <person name="Im W.-T."/>
        </authorList>
    </citation>
    <scope>NUCLEOTIDE SEQUENCE [LARGE SCALE GENOMIC DNA]</scope>
    <source>
        <strain evidence="3 4">Gsoil 520</strain>
    </source>
</reference>
<dbReference type="Gene3D" id="3.40.190.10">
    <property type="entry name" value="Periplasmic binding protein-like II"/>
    <property type="match status" value="1"/>
</dbReference>
<evidence type="ECO:0000313" key="4">
    <source>
        <dbReference type="Proteomes" id="UP000315364"/>
    </source>
</evidence>
<dbReference type="PANTHER" id="PTHR42928">
    <property type="entry name" value="TRICARBOXYLATE-BINDING PROTEIN"/>
    <property type="match status" value="1"/>
</dbReference>
<keyword evidence="4" id="KW-1185">Reference proteome</keyword>
<comment type="similarity">
    <text evidence="1">Belongs to the UPF0065 (bug) family.</text>
</comment>
<dbReference type="OrthoDB" id="7817633at2"/>
<name>A0A5B8LQR8_9HYPH</name>
<dbReference type="InterPro" id="IPR005064">
    <property type="entry name" value="BUG"/>
</dbReference>
<dbReference type="AlphaFoldDB" id="A0A5B8LQR8"/>
<dbReference type="InterPro" id="IPR042100">
    <property type="entry name" value="Bug_dom1"/>
</dbReference>
<dbReference type="KEGG" id="dea:FPZ08_05515"/>